<dbReference type="AlphaFoldDB" id="C5RBV3"/>
<keyword evidence="2" id="KW-1185">Reference proteome</keyword>
<dbReference type="HOGENOM" id="CLU_166760_0_0_9"/>
<reference evidence="1 2" key="1">
    <citation type="submission" date="2009-04" db="EMBL/GenBank/DDBJ databases">
        <authorList>
            <person name="Qin X."/>
            <person name="Bachman B."/>
            <person name="Battles P."/>
            <person name="Bell A."/>
            <person name="Bess C."/>
            <person name="Bickham C."/>
            <person name="Chaboub L."/>
            <person name="Chen D."/>
            <person name="Coyle M."/>
            <person name="Deiros D.R."/>
            <person name="Dinh H."/>
            <person name="Forbes L."/>
            <person name="Fowler G."/>
            <person name="Francisco L."/>
            <person name="Fu Q."/>
            <person name="Gubbala S."/>
            <person name="Hale W."/>
            <person name="Han Y."/>
            <person name="Hemphill L."/>
            <person name="Highlander S.K."/>
            <person name="Hirani K."/>
            <person name="Hogues M."/>
            <person name="Jackson L."/>
            <person name="Jakkamsetti A."/>
            <person name="Javaid M."/>
            <person name="Jiang H."/>
            <person name="Korchina V."/>
            <person name="Kovar C."/>
            <person name="Lara F."/>
            <person name="Lee S."/>
            <person name="Mata R."/>
            <person name="Mathew T."/>
            <person name="Moen C."/>
            <person name="Morales K."/>
            <person name="Munidasa M."/>
            <person name="Nazareth L."/>
            <person name="Ngo R."/>
            <person name="Nguyen L."/>
            <person name="Okwuonu G."/>
            <person name="Ongeri F."/>
            <person name="Patil S."/>
            <person name="Petrosino J."/>
            <person name="Pham C."/>
            <person name="Pham P."/>
            <person name="Pu L.-L."/>
            <person name="Puazo M."/>
            <person name="Raj R."/>
            <person name="Reid J."/>
            <person name="Rouhana J."/>
            <person name="Saada N."/>
            <person name="Shang Y."/>
            <person name="Simmons D."/>
            <person name="Thornton R."/>
            <person name="Warren J."/>
            <person name="Weissenberger G."/>
            <person name="Zhang J."/>
            <person name="Zhang L."/>
            <person name="Zhou C."/>
            <person name="Zhu D."/>
            <person name="Muzny D."/>
            <person name="Worley K."/>
            <person name="Gibbs R."/>
        </authorList>
    </citation>
    <scope>NUCLEOTIDE SEQUENCE [LARGE SCALE GENOMIC DNA]</scope>
    <source>
        <strain evidence="1 2">ATCC 33313</strain>
    </source>
</reference>
<dbReference type="RefSeq" id="WP_002827223.1">
    <property type="nucleotide sequence ID" value="NZ_GG697128.1"/>
</dbReference>
<dbReference type="STRING" id="585506.HMPREF0877_1449"/>
<protein>
    <submittedName>
        <fullName evidence="1">Uncharacterized protein</fullName>
    </submittedName>
</protein>
<gene>
    <name evidence="1" type="ORF">HMPREF0877_1449</name>
</gene>
<organism evidence="1 2">
    <name type="scientific">Weissella paramesenteroides ATCC 33313</name>
    <dbReference type="NCBI Taxonomy" id="585506"/>
    <lineage>
        <taxon>Bacteria</taxon>
        <taxon>Bacillati</taxon>
        <taxon>Bacillota</taxon>
        <taxon>Bacilli</taxon>
        <taxon>Lactobacillales</taxon>
        <taxon>Lactobacillaceae</taxon>
        <taxon>Weissella</taxon>
    </lineage>
</organism>
<evidence type="ECO:0000313" key="1">
    <source>
        <dbReference type="EMBL" id="EER74348.1"/>
    </source>
</evidence>
<evidence type="ECO:0000313" key="2">
    <source>
        <dbReference type="Proteomes" id="UP000004528"/>
    </source>
</evidence>
<accession>C5RBV3</accession>
<proteinExistence type="predicted"/>
<dbReference type="OrthoDB" id="2313588at2"/>
<dbReference type="EMBL" id="ACKU01000026">
    <property type="protein sequence ID" value="EER74348.1"/>
    <property type="molecule type" value="Genomic_DNA"/>
</dbReference>
<dbReference type="Proteomes" id="UP000004528">
    <property type="component" value="Unassembled WGS sequence"/>
</dbReference>
<dbReference type="eggNOG" id="ENOG50344WG">
    <property type="taxonomic scope" value="Bacteria"/>
</dbReference>
<name>C5RBV3_WEIPA</name>
<sequence>MNIDFTKYYHELFEDWHANETKASFTRKMTTYAQNEKDHLPTLLSRSDLKQRWDMNSRQSVHQAVNKPDFPQPVYTFNQGKVTLYLETDIQIFEINHPWLITRGNRLAYSHWILRNVIDN</sequence>
<comment type="caution">
    <text evidence="1">The sequence shown here is derived from an EMBL/GenBank/DDBJ whole genome shotgun (WGS) entry which is preliminary data.</text>
</comment>